<organism evidence="1 2">
    <name type="scientific">Acropora cervicornis</name>
    <name type="common">Staghorn coral</name>
    <dbReference type="NCBI Taxonomy" id="6130"/>
    <lineage>
        <taxon>Eukaryota</taxon>
        <taxon>Metazoa</taxon>
        <taxon>Cnidaria</taxon>
        <taxon>Anthozoa</taxon>
        <taxon>Hexacorallia</taxon>
        <taxon>Scleractinia</taxon>
        <taxon>Astrocoeniina</taxon>
        <taxon>Acroporidae</taxon>
        <taxon>Acropora</taxon>
    </lineage>
</organism>
<protein>
    <submittedName>
        <fullName evidence="1">Uncharacterized protein</fullName>
    </submittedName>
</protein>
<gene>
    <name evidence="1" type="ORF">P5673_030483</name>
</gene>
<accession>A0AAD9UTJ6</accession>
<evidence type="ECO:0000313" key="2">
    <source>
        <dbReference type="Proteomes" id="UP001249851"/>
    </source>
</evidence>
<dbReference type="EMBL" id="JARQWQ010000131">
    <property type="protein sequence ID" value="KAK2549110.1"/>
    <property type="molecule type" value="Genomic_DNA"/>
</dbReference>
<dbReference type="AlphaFoldDB" id="A0AAD9UTJ6"/>
<keyword evidence="2" id="KW-1185">Reference proteome</keyword>
<name>A0AAD9UTJ6_ACRCE</name>
<comment type="caution">
    <text evidence="1">The sequence shown here is derived from an EMBL/GenBank/DDBJ whole genome shotgun (WGS) entry which is preliminary data.</text>
</comment>
<sequence>MENLPVIPISPRESLQCLPIFVAFEHSGLSDSFLIRGMTRPCFRDTGKSPDERDKLTIDAIGAEIFSINTFSREVGSGSREQDLGGEFNITVLTVSCVTRPNSENVQVDGTGREARDSCIVGYSIPDLRLLTFPEK</sequence>
<dbReference type="Proteomes" id="UP001249851">
    <property type="component" value="Unassembled WGS sequence"/>
</dbReference>
<proteinExistence type="predicted"/>
<evidence type="ECO:0000313" key="1">
    <source>
        <dbReference type="EMBL" id="KAK2549110.1"/>
    </source>
</evidence>
<reference evidence="1" key="2">
    <citation type="journal article" date="2023" name="Science">
        <title>Genomic signatures of disease resistance in endangered staghorn corals.</title>
        <authorList>
            <person name="Vollmer S.V."/>
            <person name="Selwyn J.D."/>
            <person name="Despard B.A."/>
            <person name="Roesel C.L."/>
        </authorList>
    </citation>
    <scope>NUCLEOTIDE SEQUENCE</scope>
    <source>
        <strain evidence="1">K2</strain>
    </source>
</reference>
<reference evidence="1" key="1">
    <citation type="journal article" date="2023" name="G3 (Bethesda)">
        <title>Whole genome assembly and annotation of the endangered Caribbean coral Acropora cervicornis.</title>
        <authorList>
            <person name="Selwyn J.D."/>
            <person name="Vollmer S.V."/>
        </authorList>
    </citation>
    <scope>NUCLEOTIDE SEQUENCE</scope>
    <source>
        <strain evidence="1">K2</strain>
    </source>
</reference>